<dbReference type="EMBL" id="WMEZ01000003">
    <property type="protein sequence ID" value="MYL50006.1"/>
    <property type="molecule type" value="Genomic_DNA"/>
</dbReference>
<accession>A0A845E762</accession>
<dbReference type="AlphaFoldDB" id="A0A845E762"/>
<keyword evidence="2" id="KW-0560">Oxidoreductase</keyword>
<gene>
    <name evidence="2" type="ORF">GLV98_10955</name>
</gene>
<keyword evidence="2" id="KW-0223">Dioxygenase</keyword>
<dbReference type="RefSeq" id="WP_160915026.1">
    <property type="nucleotide sequence ID" value="NZ_WMEZ01000003.1"/>
</dbReference>
<dbReference type="PANTHER" id="PTHR36110">
    <property type="entry name" value="RING-CLEAVING DIOXYGENASE MHQE-RELATED"/>
    <property type="match status" value="1"/>
</dbReference>
<evidence type="ECO:0000313" key="3">
    <source>
        <dbReference type="Proteomes" id="UP000447393"/>
    </source>
</evidence>
<dbReference type="InterPro" id="IPR052537">
    <property type="entry name" value="Extradiol_RC_dioxygenase"/>
</dbReference>
<evidence type="ECO:0000313" key="2">
    <source>
        <dbReference type="EMBL" id="MYL50006.1"/>
    </source>
</evidence>
<dbReference type="PANTHER" id="PTHR36110:SF4">
    <property type="entry name" value="RING-CLEAVING DIOXYGENASE MHQA-RELATED"/>
    <property type="match status" value="1"/>
</dbReference>
<dbReference type="CDD" id="cd08347">
    <property type="entry name" value="PcpA_C_like"/>
    <property type="match status" value="1"/>
</dbReference>
<dbReference type="PROSITE" id="PS51819">
    <property type="entry name" value="VOC"/>
    <property type="match status" value="2"/>
</dbReference>
<sequence>MKLKGIHHVSSLTADAQKNLDFYTRILGLRLVKKTVNQDNTQYYHLFYGDEKGNPGTELTFFEIPNLAVKHPGTNSISSISLRVDSDEALNYWRGRFTKLGVDHDSMTKRFGHAVLPFRDPEGHQMSLISDENNSGVSSGKPWSRGGVPEEFGITGLGPVKLTVRYLEPSVQMLTEVMGFRKTGEYETESNNIVHVFETGEGGNGSEIHIEQRKDIQEERQGKGSVHHVAFRVEDEDELYDWIEYLKKDGFKSSGFVDRFYFRSLYVNEPNGILFELATDGPGFNLDESSEHLGEQLSLPPFLEHRRVEIESRLKSLPSPL</sequence>
<dbReference type="InterPro" id="IPR004360">
    <property type="entry name" value="Glyas_Fos-R_dOase_dom"/>
</dbReference>
<evidence type="ECO:0000259" key="1">
    <source>
        <dbReference type="PROSITE" id="PS51819"/>
    </source>
</evidence>
<comment type="caution">
    <text evidence="2">The sequence shown here is derived from an EMBL/GenBank/DDBJ whole genome shotgun (WGS) entry which is preliminary data.</text>
</comment>
<organism evidence="2 3">
    <name type="scientific">Halobacillus litoralis</name>
    <dbReference type="NCBI Taxonomy" id="45668"/>
    <lineage>
        <taxon>Bacteria</taxon>
        <taxon>Bacillati</taxon>
        <taxon>Bacillota</taxon>
        <taxon>Bacilli</taxon>
        <taxon>Bacillales</taxon>
        <taxon>Bacillaceae</taxon>
        <taxon>Halobacillus</taxon>
    </lineage>
</organism>
<dbReference type="Gene3D" id="3.10.180.10">
    <property type="entry name" value="2,3-Dihydroxybiphenyl 1,2-Dioxygenase, domain 1"/>
    <property type="match status" value="2"/>
</dbReference>
<name>A0A845E762_9BACI</name>
<dbReference type="GO" id="GO:0051213">
    <property type="term" value="F:dioxygenase activity"/>
    <property type="evidence" value="ECO:0007669"/>
    <property type="project" value="UniProtKB-KW"/>
</dbReference>
<proteinExistence type="predicted"/>
<dbReference type="SUPFAM" id="SSF54593">
    <property type="entry name" value="Glyoxalase/Bleomycin resistance protein/Dihydroxybiphenyl dioxygenase"/>
    <property type="match status" value="1"/>
</dbReference>
<protein>
    <submittedName>
        <fullName evidence="2">Ring-cleaving dioxygenase</fullName>
    </submittedName>
</protein>
<feature type="domain" description="VOC" evidence="1">
    <location>
        <begin position="5"/>
        <end position="131"/>
    </location>
</feature>
<dbReference type="Pfam" id="PF00903">
    <property type="entry name" value="Glyoxalase"/>
    <property type="match status" value="2"/>
</dbReference>
<feature type="domain" description="VOC" evidence="1">
    <location>
        <begin position="156"/>
        <end position="280"/>
    </location>
</feature>
<dbReference type="InterPro" id="IPR037523">
    <property type="entry name" value="VOC_core"/>
</dbReference>
<dbReference type="OrthoDB" id="9785698at2"/>
<reference evidence="2 3" key="1">
    <citation type="submission" date="2019-11" db="EMBL/GenBank/DDBJ databases">
        <title>Genome sequences of 17 halophilic strains isolated from different environments.</title>
        <authorList>
            <person name="Furrow R.E."/>
        </authorList>
    </citation>
    <scope>NUCLEOTIDE SEQUENCE [LARGE SCALE GENOMIC DNA]</scope>
    <source>
        <strain evidence="2 3">22505_10_Sand</strain>
    </source>
</reference>
<dbReference type="InterPro" id="IPR029068">
    <property type="entry name" value="Glyas_Bleomycin-R_OHBP_Dase"/>
</dbReference>
<dbReference type="Proteomes" id="UP000447393">
    <property type="component" value="Unassembled WGS sequence"/>
</dbReference>